<reference evidence="8" key="1">
    <citation type="submission" date="2025-08" db="UniProtKB">
        <authorList>
            <consortium name="RefSeq"/>
        </authorList>
    </citation>
    <scope>IDENTIFICATION</scope>
</reference>
<keyword evidence="2 4" id="KW-0863">Zinc-finger</keyword>
<dbReference type="Proteomes" id="UP000694867">
    <property type="component" value="Unplaced"/>
</dbReference>
<keyword evidence="1" id="KW-0479">Metal-binding</keyword>
<evidence type="ECO:0000256" key="5">
    <source>
        <dbReference type="SAM" id="MobiDB-lite"/>
    </source>
</evidence>
<name>A0AAJ7WGT7_9ACAR</name>
<dbReference type="GeneID" id="100899455"/>
<dbReference type="KEGG" id="goe:100899455"/>
<evidence type="ECO:0000256" key="1">
    <source>
        <dbReference type="ARBA" id="ARBA00022723"/>
    </source>
</evidence>
<dbReference type="Gene3D" id="2.30.30.380">
    <property type="entry name" value="Zn-finger domain of Sec23/24"/>
    <property type="match status" value="1"/>
</dbReference>
<dbReference type="InterPro" id="IPR036443">
    <property type="entry name" value="Znf_RanBP2_sf"/>
</dbReference>
<protein>
    <submittedName>
        <fullName evidence="8">Mitogen-activated protein kinase kinase kinase 7-interacting protein 3 homolog</fullName>
    </submittedName>
</protein>
<evidence type="ECO:0000256" key="3">
    <source>
        <dbReference type="ARBA" id="ARBA00022833"/>
    </source>
</evidence>
<dbReference type="PANTHER" id="PTHR46253:SF1">
    <property type="entry name" value="TAB2"/>
    <property type="match status" value="1"/>
</dbReference>
<evidence type="ECO:0000256" key="4">
    <source>
        <dbReference type="PROSITE-ProRule" id="PRU00322"/>
    </source>
</evidence>
<dbReference type="SMART" id="SM00547">
    <property type="entry name" value="ZnF_RBZ"/>
    <property type="match status" value="1"/>
</dbReference>
<accession>A0AAJ7WGT7</accession>
<dbReference type="AlphaFoldDB" id="A0AAJ7WGT7"/>
<feature type="compositionally biased region" description="Gly residues" evidence="5">
    <location>
        <begin position="50"/>
        <end position="61"/>
    </location>
</feature>
<evidence type="ECO:0000256" key="2">
    <source>
        <dbReference type="ARBA" id="ARBA00022771"/>
    </source>
</evidence>
<keyword evidence="8" id="KW-0808">Transferase</keyword>
<keyword evidence="7" id="KW-1185">Reference proteome</keyword>
<gene>
    <name evidence="8" type="primary">LOC100899455</name>
</gene>
<dbReference type="PANTHER" id="PTHR46253">
    <property type="entry name" value="TGF-BETA-ACTIVATED KINASE 1 AND MAP3K7-BINDING PROTEIN TAB"/>
    <property type="match status" value="1"/>
</dbReference>
<dbReference type="GO" id="GO:0008270">
    <property type="term" value="F:zinc ion binding"/>
    <property type="evidence" value="ECO:0007669"/>
    <property type="project" value="UniProtKB-KW"/>
</dbReference>
<keyword evidence="3" id="KW-0862">Zinc</keyword>
<evidence type="ECO:0000313" key="7">
    <source>
        <dbReference type="Proteomes" id="UP000694867"/>
    </source>
</evidence>
<dbReference type="RefSeq" id="XP_028966435.1">
    <property type="nucleotide sequence ID" value="XM_029110602.1"/>
</dbReference>
<feature type="compositionally biased region" description="Acidic residues" evidence="5">
    <location>
        <begin position="303"/>
        <end position="316"/>
    </location>
</feature>
<proteinExistence type="predicted"/>
<dbReference type="PROSITE" id="PS50199">
    <property type="entry name" value="ZF_RANBP2_2"/>
    <property type="match status" value="1"/>
</dbReference>
<feature type="domain" description="RanBP2-type" evidence="6">
    <location>
        <begin position="245"/>
        <end position="274"/>
    </location>
</feature>
<feature type="region of interest" description="Disordered" evidence="5">
    <location>
        <begin position="276"/>
        <end position="334"/>
    </location>
</feature>
<dbReference type="Gene3D" id="1.10.8.10">
    <property type="entry name" value="DNA helicase RuvA subunit, C-terminal domain"/>
    <property type="match status" value="1"/>
</dbReference>
<dbReference type="InterPro" id="IPR001876">
    <property type="entry name" value="Znf_RanBP2"/>
</dbReference>
<dbReference type="GO" id="GO:0016301">
    <property type="term" value="F:kinase activity"/>
    <property type="evidence" value="ECO:0007669"/>
    <property type="project" value="UniProtKB-KW"/>
</dbReference>
<keyword evidence="8" id="KW-0418">Kinase</keyword>
<dbReference type="SUPFAM" id="SSF90209">
    <property type="entry name" value="Ran binding protein zinc finger-like"/>
    <property type="match status" value="1"/>
</dbReference>
<dbReference type="PROSITE" id="PS01358">
    <property type="entry name" value="ZF_RANBP2_1"/>
    <property type="match status" value="1"/>
</dbReference>
<evidence type="ECO:0000259" key="6">
    <source>
        <dbReference type="PROSITE" id="PS50199"/>
    </source>
</evidence>
<evidence type="ECO:0000313" key="8">
    <source>
        <dbReference type="RefSeq" id="XP_028966435.1"/>
    </source>
</evidence>
<organism evidence="7 8">
    <name type="scientific">Galendromus occidentalis</name>
    <name type="common">western predatory mite</name>
    <dbReference type="NCBI Taxonomy" id="34638"/>
    <lineage>
        <taxon>Eukaryota</taxon>
        <taxon>Metazoa</taxon>
        <taxon>Ecdysozoa</taxon>
        <taxon>Arthropoda</taxon>
        <taxon>Chelicerata</taxon>
        <taxon>Arachnida</taxon>
        <taxon>Acari</taxon>
        <taxon>Parasitiformes</taxon>
        <taxon>Mesostigmata</taxon>
        <taxon>Gamasina</taxon>
        <taxon>Phytoseioidea</taxon>
        <taxon>Phytoseiidae</taxon>
        <taxon>Typhlodrominae</taxon>
        <taxon>Galendromus</taxon>
    </lineage>
</organism>
<feature type="region of interest" description="Disordered" evidence="5">
    <location>
        <begin position="49"/>
        <end position="68"/>
    </location>
</feature>
<sequence>MESMDSLLSEMLQRFPEVPRDTVIAHVKLYPRNRTALLNQLSRVSSTLGAVGGSNGEGGSQNGASGENLSQMYSDFETSGVENAHLESVPMPERPPSLIITPPQSPDKENAPKLCIVENLNYEAFLLRNQKDRLQALDEATQKNRECLMKLRDEVTRKERLLFERSVEIREENPKITIETLLDLAQANRQLCVQTHCLVTEVDLHTDGQAPLGFYDNIYPGPDNPVATIQASSNRRREKPPVQEPPSRWGCEHCTFVNHPEIKICEMCLNPRSSTSSIVSSKFDEPSSEDETSSTDSLSLPDSSEDDDDTLNDEIEIEVKKEPRGRSPICLRMRQRTPKDSVTFRFYKNINRG</sequence>
<feature type="region of interest" description="Disordered" evidence="5">
    <location>
        <begin position="231"/>
        <end position="250"/>
    </location>
</feature>